<keyword evidence="11" id="KW-1185">Reference proteome</keyword>
<dbReference type="NCBIfam" id="TIGR01496">
    <property type="entry name" value="DHPS"/>
    <property type="match status" value="1"/>
</dbReference>
<evidence type="ECO:0000256" key="6">
    <source>
        <dbReference type="ARBA" id="ARBA00022723"/>
    </source>
</evidence>
<evidence type="ECO:0000256" key="8">
    <source>
        <dbReference type="ARBA" id="ARBA00022909"/>
    </source>
</evidence>
<dbReference type="PANTHER" id="PTHR20941">
    <property type="entry name" value="FOLATE SYNTHESIS PROTEINS"/>
    <property type="match status" value="1"/>
</dbReference>
<evidence type="ECO:0000256" key="5">
    <source>
        <dbReference type="ARBA" id="ARBA00022679"/>
    </source>
</evidence>
<comment type="cofactor">
    <cofactor evidence="2">
        <name>Mg(2+)</name>
        <dbReference type="ChEBI" id="CHEBI:18420"/>
    </cofactor>
</comment>
<dbReference type="InterPro" id="IPR000489">
    <property type="entry name" value="Pterin-binding_dom"/>
</dbReference>
<dbReference type="GO" id="GO:0046654">
    <property type="term" value="P:tetrahydrofolate biosynthetic process"/>
    <property type="evidence" value="ECO:0007669"/>
    <property type="project" value="TreeGrafter"/>
</dbReference>
<dbReference type="GO" id="GO:0005829">
    <property type="term" value="C:cytosol"/>
    <property type="evidence" value="ECO:0007669"/>
    <property type="project" value="TreeGrafter"/>
</dbReference>
<dbReference type="GO" id="GO:0004156">
    <property type="term" value="F:dihydropteroate synthase activity"/>
    <property type="evidence" value="ECO:0007669"/>
    <property type="project" value="UniProtKB-EC"/>
</dbReference>
<reference evidence="10" key="1">
    <citation type="submission" date="2019-11" db="EMBL/GenBank/DDBJ databases">
        <authorList>
            <person name="Kojima H."/>
        </authorList>
    </citation>
    <scope>NUCLEOTIDE SEQUENCE</scope>
    <source>
        <strain evidence="10">H1576</strain>
    </source>
</reference>
<evidence type="ECO:0000256" key="4">
    <source>
        <dbReference type="ARBA" id="ARBA00012458"/>
    </source>
</evidence>
<dbReference type="PROSITE" id="PS50972">
    <property type="entry name" value="PTERIN_BINDING"/>
    <property type="match status" value="1"/>
</dbReference>
<dbReference type="AlphaFoldDB" id="A0A975B1H4"/>
<dbReference type="Pfam" id="PF00809">
    <property type="entry name" value="Pterin_bind"/>
    <property type="match status" value="1"/>
</dbReference>
<keyword evidence="8" id="KW-0289">Folate biosynthesis</keyword>
<comment type="catalytic activity">
    <reaction evidence="1">
        <text>(7,8-dihydropterin-6-yl)methyl diphosphate + 4-aminobenzoate = 7,8-dihydropteroate + diphosphate</text>
        <dbReference type="Rhea" id="RHEA:19949"/>
        <dbReference type="ChEBI" id="CHEBI:17836"/>
        <dbReference type="ChEBI" id="CHEBI:17839"/>
        <dbReference type="ChEBI" id="CHEBI:33019"/>
        <dbReference type="ChEBI" id="CHEBI:72950"/>
        <dbReference type="EC" id="2.5.1.15"/>
    </reaction>
</comment>
<proteinExistence type="predicted"/>
<evidence type="ECO:0000256" key="7">
    <source>
        <dbReference type="ARBA" id="ARBA00022842"/>
    </source>
</evidence>
<keyword evidence="5 10" id="KW-0808">Transferase</keyword>
<dbReference type="SUPFAM" id="SSF51717">
    <property type="entry name" value="Dihydropteroate synthetase-like"/>
    <property type="match status" value="1"/>
</dbReference>
<evidence type="ECO:0000256" key="1">
    <source>
        <dbReference type="ARBA" id="ARBA00000012"/>
    </source>
</evidence>
<dbReference type="KEGG" id="saqt:GJV85_10365"/>
<dbReference type="Gene3D" id="3.20.20.20">
    <property type="entry name" value="Dihydropteroate synthase-like"/>
    <property type="match status" value="1"/>
</dbReference>
<reference evidence="10" key="2">
    <citation type="submission" date="2021-04" db="EMBL/GenBank/DDBJ databases">
        <title>Isolation and characterization of a novel species of the genus Sulfurimonas.</title>
        <authorList>
            <person name="Fukui M."/>
        </authorList>
    </citation>
    <scope>NUCLEOTIDE SEQUENCE</scope>
    <source>
        <strain evidence="10">H1576</strain>
    </source>
</reference>
<dbReference type="RefSeq" id="WP_207561313.1">
    <property type="nucleotide sequence ID" value="NZ_CP046072.1"/>
</dbReference>
<dbReference type="Proteomes" id="UP000671852">
    <property type="component" value="Chromosome"/>
</dbReference>
<dbReference type="EMBL" id="CP046072">
    <property type="protein sequence ID" value="QSZ42496.1"/>
    <property type="molecule type" value="Genomic_DNA"/>
</dbReference>
<dbReference type="EC" id="2.5.1.15" evidence="4"/>
<evidence type="ECO:0000256" key="3">
    <source>
        <dbReference type="ARBA" id="ARBA00004763"/>
    </source>
</evidence>
<dbReference type="InterPro" id="IPR016227">
    <property type="entry name" value="Dihydropteroate_synthase_prd"/>
</dbReference>
<organism evidence="10 11">
    <name type="scientific">Sulfurimonas aquatica</name>
    <dbReference type="NCBI Taxonomy" id="2672570"/>
    <lineage>
        <taxon>Bacteria</taxon>
        <taxon>Pseudomonadati</taxon>
        <taxon>Campylobacterota</taxon>
        <taxon>Epsilonproteobacteria</taxon>
        <taxon>Campylobacterales</taxon>
        <taxon>Sulfurimonadaceae</taxon>
        <taxon>Sulfurimonas</taxon>
    </lineage>
</organism>
<keyword evidence="7" id="KW-0460">Magnesium</keyword>
<accession>A0A975B1H4</accession>
<dbReference type="GO" id="GO:0046656">
    <property type="term" value="P:folic acid biosynthetic process"/>
    <property type="evidence" value="ECO:0007669"/>
    <property type="project" value="UniProtKB-KW"/>
</dbReference>
<protein>
    <recommendedName>
        <fullName evidence="4">dihydropteroate synthase</fullName>
        <ecNumber evidence="4">2.5.1.15</ecNumber>
    </recommendedName>
</protein>
<evidence type="ECO:0000259" key="9">
    <source>
        <dbReference type="PROSITE" id="PS50972"/>
    </source>
</evidence>
<feature type="domain" description="Pterin-binding" evidence="9">
    <location>
        <begin position="120"/>
        <end position="372"/>
    </location>
</feature>
<gene>
    <name evidence="10" type="primary">folP</name>
    <name evidence="10" type="ORF">GJV85_10365</name>
</gene>
<dbReference type="PROSITE" id="PS00793">
    <property type="entry name" value="DHPS_2"/>
    <property type="match status" value="1"/>
</dbReference>
<dbReference type="InterPro" id="IPR006390">
    <property type="entry name" value="DHP_synth_dom"/>
</dbReference>
<dbReference type="CDD" id="cd00739">
    <property type="entry name" value="DHPS"/>
    <property type="match status" value="1"/>
</dbReference>
<evidence type="ECO:0000256" key="2">
    <source>
        <dbReference type="ARBA" id="ARBA00001946"/>
    </source>
</evidence>
<dbReference type="PIRSF" id="PIRSF000501">
    <property type="entry name" value="DHPS_Campy_prd"/>
    <property type="match status" value="1"/>
</dbReference>
<evidence type="ECO:0000313" key="10">
    <source>
        <dbReference type="EMBL" id="QSZ42496.1"/>
    </source>
</evidence>
<dbReference type="GO" id="GO:0046872">
    <property type="term" value="F:metal ion binding"/>
    <property type="evidence" value="ECO:0007669"/>
    <property type="project" value="UniProtKB-KW"/>
</dbReference>
<dbReference type="PANTHER" id="PTHR20941:SF1">
    <property type="entry name" value="FOLIC ACID SYNTHESIS PROTEIN FOL1"/>
    <property type="match status" value="1"/>
</dbReference>
<keyword evidence="6" id="KW-0479">Metal-binding</keyword>
<comment type="pathway">
    <text evidence="3">Cofactor biosynthesis; tetrahydrofolate biosynthesis; 7,8-dihydrofolate from 2-amino-4-hydroxy-6-hydroxymethyl-7,8-dihydropteridine diphosphate and 4-aminobenzoate: step 1/2.</text>
</comment>
<sequence>MIVKKLSNAIDVKKHLQELGVDGGGVQILTDKAKTHIIYIEDLNVGAANILKQDALSIGADLAVPRGTVLATTPKVNAILIATTAQLKTLAKKELSQPFGLKGLAAILKEYSKIKKPSEVEVMGVINANDDSFFSESRFEKDEAIIQIQKMMEDGATIIDIGGVSSRPNSTPVSADEELSRVKPIIDVINEKELHQQVKFSIDSYEPSVIEYALKSGFSIVNDITGLIDDEVCKVCAKYNATVVIMHMQGNPQTMQDNPQYDNILTDIYSFFEDRIEKADSFGIKNIILDVGIGFGKSLEDNLLLIKHLENFSLLGKKLLVGASRKSMIDAISSSLIKDRLPGTLAIHLESVRNGASILRVHDVAEHIQALRLQSALDEITLKA</sequence>
<dbReference type="InterPro" id="IPR045031">
    <property type="entry name" value="DHP_synth-like"/>
</dbReference>
<name>A0A975B1H4_9BACT</name>
<evidence type="ECO:0000313" key="11">
    <source>
        <dbReference type="Proteomes" id="UP000671852"/>
    </source>
</evidence>
<dbReference type="InterPro" id="IPR011005">
    <property type="entry name" value="Dihydropteroate_synth-like_sf"/>
</dbReference>